<comment type="caution">
    <text evidence="1">The sequence shown here is derived from an EMBL/GenBank/DDBJ whole genome shotgun (WGS) entry which is preliminary data.</text>
</comment>
<accession>A0ABQ9U6Z3</accession>
<keyword evidence="2" id="KW-1185">Reference proteome</keyword>
<name>A0ABQ9U6Z3_SAGOE</name>
<reference evidence="1 2" key="1">
    <citation type="submission" date="2023-05" db="EMBL/GenBank/DDBJ databases">
        <title>B98-5 Cell Line De Novo Hybrid Assembly: An Optical Mapping Approach.</title>
        <authorList>
            <person name="Kananen K."/>
            <person name="Auerbach J.A."/>
            <person name="Kautto E."/>
            <person name="Blachly J.S."/>
        </authorList>
    </citation>
    <scope>NUCLEOTIDE SEQUENCE [LARGE SCALE GENOMIC DNA]</scope>
    <source>
        <strain evidence="1">B95-8</strain>
        <tissue evidence="1">Cell line</tissue>
    </source>
</reference>
<feature type="non-terminal residue" evidence="1">
    <location>
        <position position="85"/>
    </location>
</feature>
<evidence type="ECO:0000313" key="1">
    <source>
        <dbReference type="EMBL" id="KAK2092837.1"/>
    </source>
</evidence>
<feature type="non-terminal residue" evidence="1">
    <location>
        <position position="1"/>
    </location>
</feature>
<sequence length="85" mass="9451">GPADPNLKFNYMAVGRWRSSGGNPSMMTNGRNLRDVRGELSAEHKEPPSSYFCQSPFHQAPPPDFQLATTFISLPRSNIVLEDSQ</sequence>
<dbReference type="Proteomes" id="UP001266305">
    <property type="component" value="Unassembled WGS sequence"/>
</dbReference>
<gene>
    <name evidence="1" type="ORF">P7K49_029366</name>
</gene>
<organism evidence="1 2">
    <name type="scientific">Saguinus oedipus</name>
    <name type="common">Cotton-top tamarin</name>
    <name type="synonym">Oedipomidas oedipus</name>
    <dbReference type="NCBI Taxonomy" id="9490"/>
    <lineage>
        <taxon>Eukaryota</taxon>
        <taxon>Metazoa</taxon>
        <taxon>Chordata</taxon>
        <taxon>Craniata</taxon>
        <taxon>Vertebrata</taxon>
        <taxon>Euteleostomi</taxon>
        <taxon>Mammalia</taxon>
        <taxon>Eutheria</taxon>
        <taxon>Euarchontoglires</taxon>
        <taxon>Primates</taxon>
        <taxon>Haplorrhini</taxon>
        <taxon>Platyrrhini</taxon>
        <taxon>Cebidae</taxon>
        <taxon>Callitrichinae</taxon>
        <taxon>Saguinus</taxon>
    </lineage>
</organism>
<evidence type="ECO:0000313" key="2">
    <source>
        <dbReference type="Proteomes" id="UP001266305"/>
    </source>
</evidence>
<proteinExistence type="predicted"/>
<dbReference type="EMBL" id="JASSZA010000015">
    <property type="protein sequence ID" value="KAK2092837.1"/>
    <property type="molecule type" value="Genomic_DNA"/>
</dbReference>
<protein>
    <submittedName>
        <fullName evidence="1">Uncharacterized protein</fullName>
    </submittedName>
</protein>